<dbReference type="EMBL" id="PQIB02000014">
    <property type="protein sequence ID" value="RLM69321.1"/>
    <property type="molecule type" value="Genomic_DNA"/>
</dbReference>
<evidence type="ECO:0000256" key="2">
    <source>
        <dbReference type="ARBA" id="ARBA00022527"/>
    </source>
</evidence>
<dbReference type="Proteomes" id="UP000275267">
    <property type="component" value="Unassembled WGS sequence"/>
</dbReference>
<gene>
    <name evidence="11" type="ORF">C2845_PM17G14520</name>
</gene>
<dbReference type="STRING" id="4540.A0A3L6Q2E3"/>
<dbReference type="PANTHER" id="PTHR27006">
    <property type="entry name" value="PROMASTIGOTE SURFACE ANTIGEN PROTEIN PSA"/>
    <property type="match status" value="1"/>
</dbReference>
<keyword evidence="2" id="KW-0723">Serine/threonine-protein kinase</keyword>
<evidence type="ECO:0000256" key="8">
    <source>
        <dbReference type="ARBA" id="ARBA00048679"/>
    </source>
</evidence>
<evidence type="ECO:0000256" key="9">
    <source>
        <dbReference type="SAM" id="MobiDB-lite"/>
    </source>
</evidence>
<feature type="compositionally biased region" description="Gly residues" evidence="9">
    <location>
        <begin position="233"/>
        <end position="243"/>
    </location>
</feature>
<evidence type="ECO:0000256" key="5">
    <source>
        <dbReference type="ARBA" id="ARBA00022777"/>
    </source>
</evidence>
<evidence type="ECO:0000256" key="1">
    <source>
        <dbReference type="ARBA" id="ARBA00012513"/>
    </source>
</evidence>
<proteinExistence type="predicted"/>
<dbReference type="EC" id="2.7.11.1" evidence="1"/>
<comment type="catalytic activity">
    <reaction evidence="7">
        <text>L-threonyl-[protein] + ATP = O-phospho-L-threonyl-[protein] + ADP + H(+)</text>
        <dbReference type="Rhea" id="RHEA:46608"/>
        <dbReference type="Rhea" id="RHEA-COMP:11060"/>
        <dbReference type="Rhea" id="RHEA-COMP:11605"/>
        <dbReference type="ChEBI" id="CHEBI:15378"/>
        <dbReference type="ChEBI" id="CHEBI:30013"/>
        <dbReference type="ChEBI" id="CHEBI:30616"/>
        <dbReference type="ChEBI" id="CHEBI:61977"/>
        <dbReference type="ChEBI" id="CHEBI:456216"/>
        <dbReference type="EC" id="2.7.11.1"/>
    </reaction>
</comment>
<evidence type="ECO:0000313" key="11">
    <source>
        <dbReference type="EMBL" id="RLM69321.1"/>
    </source>
</evidence>
<organism evidence="11 12">
    <name type="scientific">Panicum miliaceum</name>
    <name type="common">Proso millet</name>
    <name type="synonym">Broomcorn millet</name>
    <dbReference type="NCBI Taxonomy" id="4540"/>
    <lineage>
        <taxon>Eukaryota</taxon>
        <taxon>Viridiplantae</taxon>
        <taxon>Streptophyta</taxon>
        <taxon>Embryophyta</taxon>
        <taxon>Tracheophyta</taxon>
        <taxon>Spermatophyta</taxon>
        <taxon>Magnoliopsida</taxon>
        <taxon>Liliopsida</taxon>
        <taxon>Poales</taxon>
        <taxon>Poaceae</taxon>
        <taxon>PACMAD clade</taxon>
        <taxon>Panicoideae</taxon>
        <taxon>Panicodae</taxon>
        <taxon>Paniceae</taxon>
        <taxon>Panicinae</taxon>
        <taxon>Panicum</taxon>
        <taxon>Panicum sect. Panicum</taxon>
    </lineage>
</organism>
<evidence type="ECO:0000259" key="10">
    <source>
        <dbReference type="PROSITE" id="PS50011"/>
    </source>
</evidence>
<comment type="catalytic activity">
    <reaction evidence="8">
        <text>L-seryl-[protein] + ATP = O-phospho-L-seryl-[protein] + ADP + H(+)</text>
        <dbReference type="Rhea" id="RHEA:17989"/>
        <dbReference type="Rhea" id="RHEA-COMP:9863"/>
        <dbReference type="Rhea" id="RHEA-COMP:11604"/>
        <dbReference type="ChEBI" id="CHEBI:15378"/>
        <dbReference type="ChEBI" id="CHEBI:29999"/>
        <dbReference type="ChEBI" id="CHEBI:30616"/>
        <dbReference type="ChEBI" id="CHEBI:83421"/>
        <dbReference type="ChEBI" id="CHEBI:456216"/>
        <dbReference type="EC" id="2.7.11.1"/>
    </reaction>
</comment>
<dbReference type="Gene3D" id="1.10.510.10">
    <property type="entry name" value="Transferase(Phosphotransferase) domain 1"/>
    <property type="match status" value="1"/>
</dbReference>
<dbReference type="OrthoDB" id="780437at2759"/>
<dbReference type="InterPro" id="IPR000719">
    <property type="entry name" value="Prot_kinase_dom"/>
</dbReference>
<name>A0A3L6Q2E3_PANMI</name>
<comment type="caution">
    <text evidence="11">The sequence shown here is derived from an EMBL/GenBank/DDBJ whole genome shotgun (WGS) entry which is preliminary data.</text>
</comment>
<dbReference type="Pfam" id="PF00069">
    <property type="entry name" value="Pkinase"/>
    <property type="match status" value="1"/>
</dbReference>
<dbReference type="FunFam" id="1.10.510.10:FF:001023">
    <property type="entry name" value="Os07g0541700 protein"/>
    <property type="match status" value="1"/>
</dbReference>
<evidence type="ECO:0000313" key="12">
    <source>
        <dbReference type="Proteomes" id="UP000275267"/>
    </source>
</evidence>
<dbReference type="SMART" id="SM00220">
    <property type="entry name" value="S_TKc"/>
    <property type="match status" value="1"/>
</dbReference>
<protein>
    <recommendedName>
        <fullName evidence="1">non-specific serine/threonine protein kinase</fullName>
        <ecNumber evidence="1">2.7.11.1</ecNumber>
    </recommendedName>
</protein>
<dbReference type="PROSITE" id="PS00108">
    <property type="entry name" value="PROTEIN_KINASE_ST"/>
    <property type="match status" value="1"/>
</dbReference>
<dbReference type="AlphaFoldDB" id="A0A3L6Q2E3"/>
<keyword evidence="3" id="KW-0808">Transferase</keyword>
<feature type="region of interest" description="Disordered" evidence="9">
    <location>
        <begin position="224"/>
        <end position="246"/>
    </location>
</feature>
<dbReference type="GO" id="GO:0004674">
    <property type="term" value="F:protein serine/threonine kinase activity"/>
    <property type="evidence" value="ECO:0007669"/>
    <property type="project" value="UniProtKB-KW"/>
</dbReference>
<keyword evidence="12" id="KW-1185">Reference proteome</keyword>
<evidence type="ECO:0000256" key="7">
    <source>
        <dbReference type="ARBA" id="ARBA00047899"/>
    </source>
</evidence>
<dbReference type="PROSITE" id="PS50011">
    <property type="entry name" value="PROTEIN_KINASE_DOM"/>
    <property type="match status" value="1"/>
</dbReference>
<evidence type="ECO:0000256" key="4">
    <source>
        <dbReference type="ARBA" id="ARBA00022741"/>
    </source>
</evidence>
<accession>A0A3L6Q2E3</accession>
<feature type="domain" description="Protein kinase" evidence="10">
    <location>
        <begin position="1"/>
        <end position="268"/>
    </location>
</feature>
<dbReference type="GO" id="GO:0005524">
    <property type="term" value="F:ATP binding"/>
    <property type="evidence" value="ECO:0007669"/>
    <property type="project" value="UniProtKB-KW"/>
</dbReference>
<evidence type="ECO:0000256" key="3">
    <source>
        <dbReference type="ARBA" id="ARBA00022679"/>
    </source>
</evidence>
<keyword evidence="4" id="KW-0547">Nucleotide-binding</keyword>
<reference evidence="12" key="1">
    <citation type="journal article" date="2019" name="Nat. Commun.">
        <title>The genome of broomcorn millet.</title>
        <authorList>
            <person name="Zou C."/>
            <person name="Miki D."/>
            <person name="Li D."/>
            <person name="Tang Q."/>
            <person name="Xiao L."/>
            <person name="Rajput S."/>
            <person name="Deng P."/>
            <person name="Jia W."/>
            <person name="Huang R."/>
            <person name="Zhang M."/>
            <person name="Sun Y."/>
            <person name="Hu J."/>
            <person name="Fu X."/>
            <person name="Schnable P.S."/>
            <person name="Li F."/>
            <person name="Zhang H."/>
            <person name="Feng B."/>
            <person name="Zhu X."/>
            <person name="Liu R."/>
            <person name="Schnable J.C."/>
            <person name="Zhu J.-K."/>
            <person name="Zhang H."/>
        </authorList>
    </citation>
    <scope>NUCLEOTIDE SEQUENCE [LARGE SCALE GENOMIC DNA]</scope>
</reference>
<keyword evidence="5" id="KW-0418">Kinase</keyword>
<dbReference type="PANTHER" id="PTHR27006:SF598">
    <property type="entry name" value="CYSTEINE-RICH RECEPTOR-LIKE PROTEIN KINASE 25"/>
    <property type="match status" value="1"/>
</dbReference>
<dbReference type="InterPro" id="IPR011009">
    <property type="entry name" value="Kinase-like_dom_sf"/>
</dbReference>
<dbReference type="InterPro" id="IPR008271">
    <property type="entry name" value="Ser/Thr_kinase_AS"/>
</dbReference>
<dbReference type="SUPFAM" id="SSF56112">
    <property type="entry name" value="Protein kinase-like (PK-like)"/>
    <property type="match status" value="1"/>
</dbReference>
<evidence type="ECO:0000256" key="6">
    <source>
        <dbReference type="ARBA" id="ARBA00022840"/>
    </source>
</evidence>
<keyword evidence="6" id="KW-0067">ATP-binding</keyword>
<dbReference type="Gene3D" id="3.30.200.20">
    <property type="entry name" value="Phosphorylase Kinase, domain 1"/>
    <property type="match status" value="1"/>
</dbReference>
<sequence>MDDMSSRFCKEPPANIGVLRNGVAVAIKKGVHESIQRDFEFENELQIIPKFHHANVIKLLGCCIEGDQRILVYEYMPRSLDKIIQELKAGGFLAWPLRFRIIEGIAQGAVYLHQHSRPRLVHKDLKPANILLDCDMTPRITDFGIAEVLESDEDEKETYEIAGTLGYLDPESVRTSIISTKSDVYGFGVTSLQIMTAQDSVMEFEFDTMRRLLVEHGGRRGAGGARARCGVSREGGGGGGEIQGRGESRGWRSALLLHPAAVAMSGEL</sequence>